<evidence type="ECO:0000256" key="3">
    <source>
        <dbReference type="ARBA" id="ARBA00022553"/>
    </source>
</evidence>
<reference evidence="10" key="1">
    <citation type="submission" date="2025-08" db="UniProtKB">
        <authorList>
            <consortium name="RefSeq"/>
        </authorList>
    </citation>
    <scope>IDENTIFICATION</scope>
    <source>
        <tissue evidence="10">Whole body pupa</tissue>
    </source>
</reference>
<name>A0A9C6DT26_9MUSC</name>
<feature type="region of interest" description="Disordered" evidence="7">
    <location>
        <begin position="1528"/>
        <end position="1548"/>
    </location>
</feature>
<feature type="region of interest" description="Disordered" evidence="7">
    <location>
        <begin position="3144"/>
        <end position="3173"/>
    </location>
</feature>
<feature type="coiled-coil region" evidence="6">
    <location>
        <begin position="1868"/>
        <end position="1895"/>
    </location>
</feature>
<dbReference type="KEGG" id="gfs:119637925"/>
<protein>
    <submittedName>
        <fullName evidence="10">A-kinase anchor protein 9 isoform X1</fullName>
    </submittedName>
</protein>
<evidence type="ECO:0000256" key="2">
    <source>
        <dbReference type="ARBA" id="ARBA00022490"/>
    </source>
</evidence>
<keyword evidence="3" id="KW-0597">Phosphoprotein</keyword>
<dbReference type="PANTHER" id="PTHR44981">
    <property type="entry name" value="PERICENTRIN-LIKE PROTEIN, ISOFORM F"/>
    <property type="match status" value="1"/>
</dbReference>
<accession>A0A9C6DT26</accession>
<dbReference type="GeneID" id="119637925"/>
<keyword evidence="9" id="KW-1185">Reference proteome</keyword>
<dbReference type="GO" id="GO:0005737">
    <property type="term" value="C:cytoplasm"/>
    <property type="evidence" value="ECO:0007669"/>
    <property type="project" value="UniProtKB-ARBA"/>
</dbReference>
<dbReference type="InterPro" id="IPR019528">
    <property type="entry name" value="PACT_domain"/>
</dbReference>
<keyword evidence="2" id="KW-0963">Cytoplasm</keyword>
<dbReference type="RefSeq" id="XP_037890297.1">
    <property type="nucleotide sequence ID" value="XM_038034369.1"/>
</dbReference>
<feature type="coiled-coil region" evidence="6">
    <location>
        <begin position="2544"/>
        <end position="2571"/>
    </location>
</feature>
<dbReference type="Pfam" id="PF10495">
    <property type="entry name" value="PACT_coil_coil"/>
    <property type="match status" value="1"/>
</dbReference>
<evidence type="ECO:0000256" key="6">
    <source>
        <dbReference type="SAM" id="Coils"/>
    </source>
</evidence>
<sequence length="3173" mass="363654">MHKFHITTFLHPPAQNQEQHRQSSKAQTTAASDSNNSNNSNDLPDIPVKRALTATSTINNVEFIPTLEFVVSKSYECPDCKSEEQGLIQCGEKQYDCSSSSSRLTYTIRKTSISLPNERLDRQKQTQQYVQSDQPTHQCHRGASVSLADTEELLRQDVKQFNSLSDDITSTATFSTFFDEPTSSISIEIMEDNSQKVNEQIAGTVKAATANTISSSETDQHSIEEEIDEVFEVSETGDATDLIPGLSKNLAVKQLFGLDLSLSEGSNELAKSQSPSLKNSTDDEQYKIDDDQLAGGKLAQHFLINEEEQSAKSSLNLDNVKISSLPMEKCEKKEKQLDDQELSVHNESTADDVSDLIEEDKIDNELISGVEDEPKNKQHLAKDLNQKALSETSSVHSEKDHSMEEIVATNHSIELSFDDKNLSSLNASFDINNETLANQLLADTPQKAIEKNLSRKVAQEETFDANKCRSFEQNSCKDSSTSDELKLLSMDSAMVLNTEKFSDPGRKKQMKVIKTYSASTAQSSKYEPDSTKESFNKNIKSVSQLEIDGDFLTKLQTNHPNQVKNLEAGVATINQFPISANESVSKNLTKPANIKQLPKLEAGKGLTLISASLQSDPSKVNLNSIPLAGMTTDLDNNLNEKSNQPKDVVLEQSSNESCNTDVCEEEDEETSLKLMKLKILAMKTQLRDIPPQLSPSEVFSNSADSANQIKTMERVSLAEFSKDVLEDITEESERNSLSFNEEPASCATVTNTVTQTTTKTSESKNLYSNEEKETAGASVTSLNMLQMLEQKVEELQQVLATKDVCLASVNMQLDNLQRRESLVNPSLEQLLSGRDSSSLVTSSTDYRTFHEDFIGGSTNDIYVELSKRDELISKLADSLQQSLTTRENLQAESEKLNAEVQILRKQLSEAMESIRKSYWPRDQESNGGQRISEISMDLVSESDDDLERQFLTDNEDKHSRNSRERQLSMPRQADYYPINEADVMVDAEAFSKQIEQFQKYLTPSEVRLFFMVQKKFDDYLSQELEKCKMRYDQELKIIMDQWEHEKRAKEQEIQKLLQQREEKESKHAHEMEDLRKYFETKCVDLEKQFSDDVFSQKSQHQEADTFSSASECLDEELISDDFGGNKRSLNNLSSPKKRSKAELLLSPSHRQITPSNDAFGEDLIKNQGSQLALEITDLKVFYQSEIGEIRRAHEENLKKLIDKLKYYESRYPEDDFMRSIKLNSSVHNSITDMDDVPDIAARSEPLATTSKEFPDHRNNNKDINRSSLIIIDQDELLNSVYVNNEAQVIQKIIDEYESRLQEQLALAKADIVYELEQQIQTLLSETTADDQHWPKELILLREKLTAKSQLEIAQLQIKHAEEMSRLKLDYEKQLNRKNKRHLTFDSKRDFDKLLNEQESLRELTKSLIQVLAELAKCVANYENDLNETLIEEVQRLLSYNRSVEDNDDINFNSSRLFNTSLNNSLSSRLMPDVQNLLEVIEDPSLLQYVANKSNELNDDFDLKDCLDKLRSEALYLLHLSEDLVKRKREQQNIERPESINGSEAEKQGSYCETELDKHKFLRVNSLNEQHLSTYQFNNFINAPQVSSLPPDLNRLQFESNSSNDANASELNFQLIELKNRLIKSESDRLKLQQELDLTINRNTELGEELQHLRDQLSQLSSLNHIDYNEGYGMASIKVTSPRLYPSEHNSSNFAQLQEKARNILTTPTQNQPDHDSTVQLLQMIEDFCREGDKVVEFNKREREDLQSQIDTADKQLKATRQFLEEQAAEREQERDEFLCEIANIKGQLRDKEKECSNYVNASEEVEQLEVQMRGLTKKLQDSINKSDKFEVELKASIDKIFVLREIISDLETQIEAKALNEHVMSEKVKELENYINLQNRSNDTLQSEVQSLRTEIECGYQMRVKQLEDKLQNIRPTAEQSLVLDQVVEQLRDIENCLDQKTKNLESLHHSNASNSGSLSATEDVSVHGSAPSSLPATVDAGLQESPVHPSPRQHSLAMEGVQRIADKLSKHSRVEEASVKRLRDLEMQMTHIRAVCVELQHERESLQERMSEQTQRISALQNRLEEQRQRAEDLQRANTSDLSIRIHDLQTEVQNLRETLDVRDKQIAALKQQLEKSKLAIDRLEAELAIEHQPDRSAIERLENEVKQKQIENQKLKEKIKNEMINKLALPDLMETMLADKNDEIDHLREQLETKENELQSVLETNQTSSVGAAKACGVKVEESKAKLSARTLSDIMSISEFDEPDVVRRAAAQNMGSPLMVPEGCGGVLQQTIDSSKAVIDNLTQRRCEDLSGFNILQQANTFDNPHYFQGPNIVLGSAKSDSSITPLLIPRQINFSAVTEDLKLRTPLQTPQSTNKDQDQLVENLKKEANILKENLNLLKAEKDVLSQQKEKNEDNLISTQLRLNALQDDFTNCQKDLLELRGQVVEKSFEIEQLLREQDKLKKEKTELLSKNEKNLRNYEESEENHLKRIKEMERQILENTEREVKERENLRKELQCLEEAHEQCKYTIHDNENRRHEMEGLNRAIKCKDDRLLALSTKLTTTEKSLNEKEKQITTLEREMEKLKQQNSYNSSKQFSVEEIAQQVEKELNYSAQLDSNILKAIESEEENNLNRSHAHKPVLVDGPGTTDDENFAGERELLNQLSMLKAQIVVQQELGEKIHKELLQEKQHSQEIQEQDVMIIESLRKRLEEVLEQDEELHKQLEIEKQRCESFQTQLCALKRTESRRNSALLKSPNESPRKSSRSLPDFESDFTERLRSEIKLLTAQNERERERTADLQKSSERERLRFEKELEERTDYCEKLKYEMEKIARDKENSELEIEHFQERLTLQTQEIESLEGRIASLQEAETRRRARKDRQLKESAQLMVDLQERKTQLQKIESEREKLKNIIAQLRYDIECSAQRETRLSEALANANANLANRDGSQAVPEQFLQKMKEINALLAENTRENKQMSETVHYLVEERRQLQRKCDELESQVNGSANVSELEDRCNHLFGRYLRVESHRKALVYQKRYLKISLQSYVDSEQRALAACDGQHLLTENQKNKKKLFKVVALAIISIQRMRYIGRLWQNGKRIVSKSVFTITHQRRPQVSAISSTSTVGSTRPTSPKINSSGLRRNSHKPFDQTLMSYTTSNASFGHHHYHQTTPSSATSVKAFDWPKVPTKQQPL</sequence>
<evidence type="ECO:0000256" key="1">
    <source>
        <dbReference type="ARBA" id="ARBA00004300"/>
    </source>
</evidence>
<evidence type="ECO:0000256" key="5">
    <source>
        <dbReference type="ARBA" id="ARBA00023212"/>
    </source>
</evidence>
<feature type="coiled-coil region" evidence="6">
    <location>
        <begin position="2758"/>
        <end position="2901"/>
    </location>
</feature>
<feature type="coiled-coil region" evidence="6">
    <location>
        <begin position="2940"/>
        <end position="2988"/>
    </location>
</feature>
<keyword evidence="5" id="KW-0206">Cytoskeleton</keyword>
<proteinExistence type="predicted"/>
<feature type="coiled-coil region" evidence="6">
    <location>
        <begin position="2037"/>
        <end position="2206"/>
    </location>
</feature>
<feature type="compositionally biased region" description="Polar residues" evidence="7">
    <location>
        <begin position="3097"/>
        <end position="3121"/>
    </location>
</feature>
<feature type="coiled-coil region" evidence="6">
    <location>
        <begin position="2686"/>
        <end position="2713"/>
    </location>
</feature>
<dbReference type="GO" id="GO:0007165">
    <property type="term" value="P:signal transduction"/>
    <property type="evidence" value="ECO:0007669"/>
    <property type="project" value="InterPro"/>
</dbReference>
<feature type="compositionally biased region" description="Polar residues" evidence="7">
    <location>
        <begin position="1950"/>
        <end position="1963"/>
    </location>
</feature>
<feature type="region of interest" description="Disordered" evidence="7">
    <location>
        <begin position="1"/>
        <end position="46"/>
    </location>
</feature>
<feature type="compositionally biased region" description="Basic and acidic residues" evidence="7">
    <location>
        <begin position="1528"/>
        <end position="1537"/>
    </location>
</feature>
<evidence type="ECO:0000313" key="10">
    <source>
        <dbReference type="RefSeq" id="XP_037890297.1"/>
    </source>
</evidence>
<feature type="coiled-coil region" evidence="6">
    <location>
        <begin position="1614"/>
        <end position="1662"/>
    </location>
</feature>
<feature type="coiled-coil region" evidence="6">
    <location>
        <begin position="1735"/>
        <end position="1825"/>
    </location>
</feature>
<gene>
    <name evidence="10" type="primary">LOC119637925</name>
</gene>
<feature type="coiled-coil region" evidence="6">
    <location>
        <begin position="1039"/>
        <end position="1073"/>
    </location>
</feature>
<feature type="region of interest" description="Disordered" evidence="7">
    <location>
        <begin position="2732"/>
        <end position="2753"/>
    </location>
</feature>
<dbReference type="GO" id="GO:0005813">
    <property type="term" value="C:centrosome"/>
    <property type="evidence" value="ECO:0007669"/>
    <property type="project" value="UniProtKB-SubCell"/>
</dbReference>
<dbReference type="PANTHER" id="PTHR44981:SF2">
    <property type="entry name" value="PERICENTRIN-LIKE PROTEIN, ISOFORM F"/>
    <property type="match status" value="1"/>
</dbReference>
<feature type="coiled-coil region" evidence="6">
    <location>
        <begin position="872"/>
        <end position="913"/>
    </location>
</feature>
<feature type="region of interest" description="Disordered" evidence="7">
    <location>
        <begin position="1949"/>
        <end position="1996"/>
    </location>
</feature>
<evidence type="ECO:0000259" key="8">
    <source>
        <dbReference type="Pfam" id="PF10495"/>
    </source>
</evidence>
<feature type="region of interest" description="Disordered" evidence="7">
    <location>
        <begin position="3097"/>
        <end position="3123"/>
    </location>
</feature>
<feature type="coiled-coil region" evidence="6">
    <location>
        <begin position="1343"/>
        <end position="1380"/>
    </location>
</feature>
<organism evidence="9 10">
    <name type="scientific">Glossina fuscipes</name>
    <dbReference type="NCBI Taxonomy" id="7396"/>
    <lineage>
        <taxon>Eukaryota</taxon>
        <taxon>Metazoa</taxon>
        <taxon>Ecdysozoa</taxon>
        <taxon>Arthropoda</taxon>
        <taxon>Hexapoda</taxon>
        <taxon>Insecta</taxon>
        <taxon>Pterygota</taxon>
        <taxon>Neoptera</taxon>
        <taxon>Endopterygota</taxon>
        <taxon>Diptera</taxon>
        <taxon>Brachycera</taxon>
        <taxon>Muscomorpha</taxon>
        <taxon>Hippoboscoidea</taxon>
        <taxon>Glossinidae</taxon>
        <taxon>Glossina</taxon>
    </lineage>
</organism>
<feature type="coiled-coil region" evidence="6">
    <location>
        <begin position="2358"/>
        <end position="2512"/>
    </location>
</feature>
<dbReference type="GO" id="GO:0060090">
    <property type="term" value="F:molecular adaptor activity"/>
    <property type="evidence" value="ECO:0007669"/>
    <property type="project" value="InterPro"/>
</dbReference>
<keyword evidence="4 6" id="KW-0175">Coiled coil</keyword>
<comment type="subcellular location">
    <subcellularLocation>
        <location evidence="1">Cytoplasm</location>
        <location evidence="1">Cytoskeleton</location>
        <location evidence="1">Microtubule organizing center</location>
        <location evidence="1">Centrosome</location>
    </subcellularLocation>
</comment>
<feature type="domain" description="Pericentrin/AKAP-450 centrosomal targeting" evidence="8">
    <location>
        <begin position="3001"/>
        <end position="3074"/>
    </location>
</feature>
<feature type="compositionally biased region" description="Low complexity" evidence="7">
    <location>
        <begin position="32"/>
        <end position="42"/>
    </location>
</feature>
<evidence type="ECO:0000313" key="9">
    <source>
        <dbReference type="Proteomes" id="UP000092443"/>
    </source>
</evidence>
<evidence type="ECO:0000256" key="4">
    <source>
        <dbReference type="ARBA" id="ARBA00023054"/>
    </source>
</evidence>
<dbReference type="InterPro" id="IPR028745">
    <property type="entry name" value="AKAP9/Pericentrin"/>
</dbReference>
<evidence type="ECO:0000256" key="7">
    <source>
        <dbReference type="SAM" id="MobiDB-lite"/>
    </source>
</evidence>
<dbReference type="Proteomes" id="UP000092443">
    <property type="component" value="Unplaced"/>
</dbReference>